<protein>
    <submittedName>
        <fullName evidence="3">Uncharacterized protein</fullName>
    </submittedName>
</protein>
<dbReference type="AlphaFoldDB" id="A0A1Y1I7D3"/>
<dbReference type="Proteomes" id="UP000054558">
    <property type="component" value="Unassembled WGS sequence"/>
</dbReference>
<dbReference type="SUPFAM" id="SSF52540">
    <property type="entry name" value="P-loop containing nucleoside triphosphate hydrolases"/>
    <property type="match status" value="1"/>
</dbReference>
<dbReference type="OMA" id="WMWERID"/>
<dbReference type="NCBIfam" id="TIGR00750">
    <property type="entry name" value="lao"/>
    <property type="match status" value="1"/>
</dbReference>
<feature type="region of interest" description="Disordered" evidence="2">
    <location>
        <begin position="59"/>
        <end position="78"/>
    </location>
</feature>
<proteinExistence type="inferred from homology"/>
<dbReference type="CDD" id="cd03114">
    <property type="entry name" value="MMAA-like"/>
    <property type="match status" value="1"/>
</dbReference>
<name>A0A1Y1I7D3_KLENI</name>
<dbReference type="Gene3D" id="1.10.287.130">
    <property type="match status" value="1"/>
</dbReference>
<dbReference type="OrthoDB" id="1476984at2759"/>
<dbReference type="Pfam" id="PF03308">
    <property type="entry name" value="MeaB"/>
    <property type="match status" value="1"/>
</dbReference>
<dbReference type="PANTHER" id="PTHR23408:SF3">
    <property type="entry name" value="METHYLMALONIC ACIDURIA TYPE A PROTEIN, MITOCHONDRIAL"/>
    <property type="match status" value="1"/>
</dbReference>
<gene>
    <name evidence="3" type="ORF">KFL_001730120</name>
</gene>
<dbReference type="GO" id="GO:0005737">
    <property type="term" value="C:cytoplasm"/>
    <property type="evidence" value="ECO:0000318"/>
    <property type="project" value="GO_Central"/>
</dbReference>
<keyword evidence="4" id="KW-1185">Reference proteome</keyword>
<accession>A0A1Y1I7D3</accession>
<sequence length="279" mass="30026">MFRVGVTGPPGAGKSSLLERLGNLAIEGGGRVAVLAVDPSSDQSGGSILGDKTRMEELSKNPSAYVRPTPSRGHKGGVARNTADAAALCEAAGYNFLMVETVGGGQADTAVADIVDLLMLVLPPAGGDQLQGLKKGVVEVADLLVVNKADGEMKDVAEHSVGEYRAALSYLRPRSRHWLPQVLSCSARTGEGVRTVWEKALEFREMMEGAGELELRRKGQRKRLMWSTVKEAFEDRLRADPDIQSKVLKLEREVLLGTLNPRLAAIDIARSFFDSKQAC</sequence>
<evidence type="ECO:0000256" key="1">
    <source>
        <dbReference type="ARBA" id="ARBA00009625"/>
    </source>
</evidence>
<evidence type="ECO:0000313" key="4">
    <source>
        <dbReference type="Proteomes" id="UP000054558"/>
    </source>
</evidence>
<dbReference type="PANTHER" id="PTHR23408">
    <property type="entry name" value="METHYLMALONYL-COA MUTASE"/>
    <property type="match status" value="1"/>
</dbReference>
<dbReference type="Gene3D" id="3.40.50.300">
    <property type="entry name" value="P-loop containing nucleotide triphosphate hydrolases"/>
    <property type="match status" value="1"/>
</dbReference>
<dbReference type="InterPro" id="IPR005129">
    <property type="entry name" value="GTPase_ArgK"/>
</dbReference>
<comment type="similarity">
    <text evidence="1">Belongs to the SIMIBI class G3E GTPase family. ArgK/MeaB subfamily.</text>
</comment>
<dbReference type="InterPro" id="IPR027417">
    <property type="entry name" value="P-loop_NTPase"/>
</dbReference>
<dbReference type="STRING" id="105231.A0A1Y1I7D3"/>
<reference evidence="3 4" key="1">
    <citation type="journal article" date="2014" name="Nat. Commun.">
        <title>Klebsormidium flaccidum genome reveals primary factors for plant terrestrial adaptation.</title>
        <authorList>
            <person name="Hori K."/>
            <person name="Maruyama F."/>
            <person name="Fujisawa T."/>
            <person name="Togashi T."/>
            <person name="Yamamoto N."/>
            <person name="Seo M."/>
            <person name="Sato S."/>
            <person name="Yamada T."/>
            <person name="Mori H."/>
            <person name="Tajima N."/>
            <person name="Moriyama T."/>
            <person name="Ikeuchi M."/>
            <person name="Watanabe M."/>
            <person name="Wada H."/>
            <person name="Kobayashi K."/>
            <person name="Saito M."/>
            <person name="Masuda T."/>
            <person name="Sasaki-Sekimoto Y."/>
            <person name="Mashiguchi K."/>
            <person name="Awai K."/>
            <person name="Shimojima M."/>
            <person name="Masuda S."/>
            <person name="Iwai M."/>
            <person name="Nobusawa T."/>
            <person name="Narise T."/>
            <person name="Kondo S."/>
            <person name="Saito H."/>
            <person name="Sato R."/>
            <person name="Murakawa M."/>
            <person name="Ihara Y."/>
            <person name="Oshima-Yamada Y."/>
            <person name="Ohtaka K."/>
            <person name="Satoh M."/>
            <person name="Sonobe K."/>
            <person name="Ishii M."/>
            <person name="Ohtani R."/>
            <person name="Kanamori-Sato M."/>
            <person name="Honoki R."/>
            <person name="Miyazaki D."/>
            <person name="Mochizuki H."/>
            <person name="Umetsu J."/>
            <person name="Higashi K."/>
            <person name="Shibata D."/>
            <person name="Kamiya Y."/>
            <person name="Sato N."/>
            <person name="Nakamura Y."/>
            <person name="Tabata S."/>
            <person name="Ida S."/>
            <person name="Kurokawa K."/>
            <person name="Ohta H."/>
        </authorList>
    </citation>
    <scope>NUCLEOTIDE SEQUENCE [LARGE SCALE GENOMIC DNA]</scope>
    <source>
        <strain evidence="3 4">NIES-2285</strain>
    </source>
</reference>
<evidence type="ECO:0000256" key="2">
    <source>
        <dbReference type="SAM" id="MobiDB-lite"/>
    </source>
</evidence>
<evidence type="ECO:0000313" key="3">
    <source>
        <dbReference type="EMBL" id="GAQ84018.1"/>
    </source>
</evidence>
<dbReference type="GO" id="GO:0005525">
    <property type="term" value="F:GTP binding"/>
    <property type="evidence" value="ECO:0007669"/>
    <property type="project" value="InterPro"/>
</dbReference>
<organism evidence="3 4">
    <name type="scientific">Klebsormidium nitens</name>
    <name type="common">Green alga</name>
    <name type="synonym">Ulothrix nitens</name>
    <dbReference type="NCBI Taxonomy" id="105231"/>
    <lineage>
        <taxon>Eukaryota</taxon>
        <taxon>Viridiplantae</taxon>
        <taxon>Streptophyta</taxon>
        <taxon>Klebsormidiophyceae</taxon>
        <taxon>Klebsormidiales</taxon>
        <taxon>Klebsormidiaceae</taxon>
        <taxon>Klebsormidium</taxon>
    </lineage>
</organism>
<dbReference type="GO" id="GO:0003924">
    <property type="term" value="F:GTPase activity"/>
    <property type="evidence" value="ECO:0000318"/>
    <property type="project" value="GO_Central"/>
</dbReference>
<dbReference type="EMBL" id="DF237122">
    <property type="protein sequence ID" value="GAQ84018.1"/>
    <property type="molecule type" value="Genomic_DNA"/>
</dbReference>
<dbReference type="NCBIfam" id="NF006958">
    <property type="entry name" value="PRK09435.1"/>
    <property type="match status" value="1"/>
</dbReference>